<proteinExistence type="predicted"/>
<keyword evidence="1" id="KW-0812">Transmembrane</keyword>
<keyword evidence="1" id="KW-1133">Transmembrane helix</keyword>
<organism evidence="2">
    <name type="scientific">Odontella aurita</name>
    <dbReference type="NCBI Taxonomy" id="265563"/>
    <lineage>
        <taxon>Eukaryota</taxon>
        <taxon>Sar</taxon>
        <taxon>Stramenopiles</taxon>
        <taxon>Ochrophyta</taxon>
        <taxon>Bacillariophyta</taxon>
        <taxon>Mediophyceae</taxon>
        <taxon>Biddulphiophycidae</taxon>
        <taxon>Eupodiscales</taxon>
        <taxon>Odontellaceae</taxon>
        <taxon>Odontella</taxon>
    </lineage>
</organism>
<sequence>MDSCANDALAGMRCAIGIRRENWRILPFHCMARRNQISNESQKPAAQLALPSGQRNYRCDLSLAADYIPTRGLPGLCSSAIIITSVMCLYHAWTRASATKHQSCKFDF</sequence>
<gene>
    <name evidence="2" type="ORF">OAUR00152_LOCUS16717</name>
</gene>
<dbReference type="EMBL" id="HBKQ01024499">
    <property type="protein sequence ID" value="CAE2242558.1"/>
    <property type="molecule type" value="Transcribed_RNA"/>
</dbReference>
<keyword evidence="1" id="KW-0472">Membrane</keyword>
<protein>
    <submittedName>
        <fullName evidence="2">Uncharacterized protein</fullName>
    </submittedName>
</protein>
<evidence type="ECO:0000256" key="1">
    <source>
        <dbReference type="SAM" id="Phobius"/>
    </source>
</evidence>
<feature type="transmembrane region" description="Helical" evidence="1">
    <location>
        <begin position="73"/>
        <end position="93"/>
    </location>
</feature>
<reference evidence="2" key="1">
    <citation type="submission" date="2021-01" db="EMBL/GenBank/DDBJ databases">
        <authorList>
            <person name="Corre E."/>
            <person name="Pelletier E."/>
            <person name="Niang G."/>
            <person name="Scheremetjew M."/>
            <person name="Finn R."/>
            <person name="Kale V."/>
            <person name="Holt S."/>
            <person name="Cochrane G."/>
            <person name="Meng A."/>
            <person name="Brown T."/>
            <person name="Cohen L."/>
        </authorList>
    </citation>
    <scope>NUCLEOTIDE SEQUENCE</scope>
    <source>
        <strain evidence="2">Isolate 1302-5</strain>
    </source>
</reference>
<dbReference type="AlphaFoldDB" id="A0A7S4IX94"/>
<accession>A0A7S4IX94</accession>
<evidence type="ECO:0000313" key="2">
    <source>
        <dbReference type="EMBL" id="CAE2242558.1"/>
    </source>
</evidence>
<name>A0A7S4IX94_9STRA</name>